<reference evidence="1" key="1">
    <citation type="journal article" date="2015" name="Nature">
        <title>Complex archaea that bridge the gap between prokaryotes and eukaryotes.</title>
        <authorList>
            <person name="Spang A."/>
            <person name="Saw J.H."/>
            <person name="Jorgensen S.L."/>
            <person name="Zaremba-Niedzwiedzka K."/>
            <person name="Martijn J."/>
            <person name="Lind A.E."/>
            <person name="van Eijk R."/>
            <person name="Schleper C."/>
            <person name="Guy L."/>
            <person name="Ettema T.J."/>
        </authorList>
    </citation>
    <scope>NUCLEOTIDE SEQUENCE</scope>
</reference>
<feature type="non-terminal residue" evidence="1">
    <location>
        <position position="1"/>
    </location>
</feature>
<sequence length="65" mass="7663">IYKFLGDGYILLFDAKLDFEELLMFTLELTFFSEDILKWFIENYISKVQLSRIGITMAVTKGFLL</sequence>
<evidence type="ECO:0000313" key="1">
    <source>
        <dbReference type="EMBL" id="KKL91932.1"/>
    </source>
</evidence>
<accession>A0A0F9IY15</accession>
<protein>
    <submittedName>
        <fullName evidence="1">Uncharacterized protein</fullName>
    </submittedName>
</protein>
<comment type="caution">
    <text evidence="1">The sequence shown here is derived from an EMBL/GenBank/DDBJ whole genome shotgun (WGS) entry which is preliminary data.</text>
</comment>
<proteinExistence type="predicted"/>
<dbReference type="EMBL" id="LAZR01019604">
    <property type="protein sequence ID" value="KKL91932.1"/>
    <property type="molecule type" value="Genomic_DNA"/>
</dbReference>
<dbReference type="AlphaFoldDB" id="A0A0F9IY15"/>
<gene>
    <name evidence="1" type="ORF">LCGC14_1889770</name>
</gene>
<organism evidence="1">
    <name type="scientific">marine sediment metagenome</name>
    <dbReference type="NCBI Taxonomy" id="412755"/>
    <lineage>
        <taxon>unclassified sequences</taxon>
        <taxon>metagenomes</taxon>
        <taxon>ecological metagenomes</taxon>
    </lineage>
</organism>
<name>A0A0F9IY15_9ZZZZ</name>